<protein>
    <submittedName>
        <fullName evidence="2">Transposase IS200 like protein</fullName>
    </submittedName>
</protein>
<keyword evidence="3" id="KW-1185">Reference proteome</keyword>
<dbReference type="InterPro" id="IPR036515">
    <property type="entry name" value="Transposase_17_sf"/>
</dbReference>
<dbReference type="InterPro" id="IPR052715">
    <property type="entry name" value="RAYT_transposase"/>
</dbReference>
<reference evidence="2 3" key="1">
    <citation type="submission" date="2019-03" db="EMBL/GenBank/DDBJ databases">
        <title>Deep-cultivation of Planctomycetes and their phenomic and genomic characterization uncovers novel biology.</title>
        <authorList>
            <person name="Wiegand S."/>
            <person name="Jogler M."/>
            <person name="Boedeker C."/>
            <person name="Pinto D."/>
            <person name="Vollmers J."/>
            <person name="Rivas-Marin E."/>
            <person name="Kohn T."/>
            <person name="Peeters S.H."/>
            <person name="Heuer A."/>
            <person name="Rast P."/>
            <person name="Oberbeckmann S."/>
            <person name="Bunk B."/>
            <person name="Jeske O."/>
            <person name="Meyerdierks A."/>
            <person name="Storesund J.E."/>
            <person name="Kallscheuer N."/>
            <person name="Luecker S."/>
            <person name="Lage O.M."/>
            <person name="Pohl T."/>
            <person name="Merkel B.J."/>
            <person name="Hornburger P."/>
            <person name="Mueller R.-W."/>
            <person name="Bruemmer F."/>
            <person name="Labrenz M."/>
            <person name="Spormann A.M."/>
            <person name="Op den Camp H."/>
            <person name="Overmann J."/>
            <person name="Amann R."/>
            <person name="Jetten M.S.M."/>
            <person name="Mascher T."/>
            <person name="Medema M.H."/>
            <person name="Devos D.P."/>
            <person name="Kaster A.-K."/>
            <person name="Ovreas L."/>
            <person name="Rohde M."/>
            <person name="Galperin M.Y."/>
            <person name="Jogler C."/>
        </authorList>
    </citation>
    <scope>NUCLEOTIDE SEQUENCE [LARGE SCALE GENOMIC DNA]</scope>
    <source>
        <strain evidence="2 3">Enr10</strain>
    </source>
</reference>
<evidence type="ECO:0000313" key="3">
    <source>
        <dbReference type="Proteomes" id="UP000315647"/>
    </source>
</evidence>
<proteinExistence type="predicted"/>
<dbReference type="InterPro" id="IPR002686">
    <property type="entry name" value="Transposase_17"/>
</dbReference>
<organism evidence="2 3">
    <name type="scientific">Gimesia panareensis</name>
    <dbReference type="NCBI Taxonomy" id="2527978"/>
    <lineage>
        <taxon>Bacteria</taxon>
        <taxon>Pseudomonadati</taxon>
        <taxon>Planctomycetota</taxon>
        <taxon>Planctomycetia</taxon>
        <taxon>Planctomycetales</taxon>
        <taxon>Planctomycetaceae</taxon>
        <taxon>Gimesia</taxon>
    </lineage>
</organism>
<dbReference type="GO" id="GO:0004803">
    <property type="term" value="F:transposase activity"/>
    <property type="evidence" value="ECO:0007669"/>
    <property type="project" value="InterPro"/>
</dbReference>
<dbReference type="EMBL" id="CP037421">
    <property type="protein sequence ID" value="QDT26060.1"/>
    <property type="molecule type" value="Genomic_DNA"/>
</dbReference>
<dbReference type="GO" id="GO:0043565">
    <property type="term" value="F:sequence-specific DNA binding"/>
    <property type="evidence" value="ECO:0007669"/>
    <property type="project" value="TreeGrafter"/>
</dbReference>
<dbReference type="RefSeq" id="WP_232093251.1">
    <property type="nucleotide sequence ID" value="NZ_CP037421.1"/>
</dbReference>
<evidence type="ECO:0000259" key="1">
    <source>
        <dbReference type="Pfam" id="PF01797"/>
    </source>
</evidence>
<dbReference type="GO" id="GO:0006313">
    <property type="term" value="P:DNA transposition"/>
    <property type="evidence" value="ECO:0007669"/>
    <property type="project" value="InterPro"/>
</dbReference>
<evidence type="ECO:0000313" key="2">
    <source>
        <dbReference type="EMBL" id="QDT26060.1"/>
    </source>
</evidence>
<name>A0A517Q358_9PLAN</name>
<sequence>MPDHVHALVWFDRIGELSAFIRDWKRSSSRSIKLFLTDSSQYAKKFPKEDPLWKKRYYSFEIETEAKIEEKLTYMHMNPVKKGFVENITEWRWSSARHFVSGKSVGVPIGWPEL</sequence>
<gene>
    <name evidence="2" type="ORF">Enr10x_13580</name>
</gene>
<dbReference type="Pfam" id="PF01797">
    <property type="entry name" value="Y1_Tnp"/>
    <property type="match status" value="1"/>
</dbReference>
<dbReference type="NCBIfam" id="NF047646">
    <property type="entry name" value="REP_Tyr_transpos"/>
    <property type="match status" value="1"/>
</dbReference>
<dbReference type="PANTHER" id="PTHR36966:SF1">
    <property type="entry name" value="REP-ASSOCIATED TYROSINE TRANSPOSASE"/>
    <property type="match status" value="1"/>
</dbReference>
<dbReference type="AlphaFoldDB" id="A0A517Q358"/>
<dbReference type="Proteomes" id="UP000315647">
    <property type="component" value="Chromosome"/>
</dbReference>
<accession>A0A517Q358</accession>
<dbReference type="Gene3D" id="3.30.70.1290">
    <property type="entry name" value="Transposase IS200-like"/>
    <property type="match status" value="1"/>
</dbReference>
<dbReference type="PANTHER" id="PTHR36966">
    <property type="entry name" value="REP-ASSOCIATED TYROSINE TRANSPOSASE"/>
    <property type="match status" value="1"/>
</dbReference>
<dbReference type="SUPFAM" id="SSF143422">
    <property type="entry name" value="Transposase IS200-like"/>
    <property type="match status" value="1"/>
</dbReference>
<feature type="domain" description="Transposase IS200-like" evidence="1">
    <location>
        <begin position="1"/>
        <end position="75"/>
    </location>
</feature>